<accession>A0A645BV94</accession>
<evidence type="ECO:0000313" key="1">
    <source>
        <dbReference type="EMBL" id="MPM69349.1"/>
    </source>
</evidence>
<reference evidence="1" key="1">
    <citation type="submission" date="2019-08" db="EMBL/GenBank/DDBJ databases">
        <authorList>
            <person name="Kucharzyk K."/>
            <person name="Murdoch R.W."/>
            <person name="Higgins S."/>
            <person name="Loffler F."/>
        </authorList>
    </citation>
    <scope>NUCLEOTIDE SEQUENCE</scope>
</reference>
<dbReference type="EMBL" id="VSSQ01022812">
    <property type="protein sequence ID" value="MPM69349.1"/>
    <property type="molecule type" value="Genomic_DNA"/>
</dbReference>
<gene>
    <name evidence="1" type="ORF">SDC9_116294</name>
</gene>
<proteinExistence type="predicted"/>
<organism evidence="1">
    <name type="scientific">bioreactor metagenome</name>
    <dbReference type="NCBI Taxonomy" id="1076179"/>
    <lineage>
        <taxon>unclassified sequences</taxon>
        <taxon>metagenomes</taxon>
        <taxon>ecological metagenomes</taxon>
    </lineage>
</organism>
<sequence>MIDLDTYANAYTEGVRKLEQAHQWRKGKDDVPHIFATLFAQHERCEQILYEYLQRMLAMD</sequence>
<comment type="caution">
    <text evidence="1">The sequence shown here is derived from an EMBL/GenBank/DDBJ whole genome shotgun (WGS) entry which is preliminary data.</text>
</comment>
<dbReference type="AlphaFoldDB" id="A0A645BV94"/>
<protein>
    <submittedName>
        <fullName evidence="1">Uncharacterized protein</fullName>
    </submittedName>
</protein>
<name>A0A645BV94_9ZZZZ</name>